<name>A0A9Q9E2K5_9LACO</name>
<organism evidence="2 3">
    <name type="scientific">Fructilactobacillus cliffordii</name>
    <dbReference type="NCBI Taxonomy" id="2940299"/>
    <lineage>
        <taxon>Bacteria</taxon>
        <taxon>Bacillati</taxon>
        <taxon>Bacillota</taxon>
        <taxon>Bacilli</taxon>
        <taxon>Lactobacillales</taxon>
        <taxon>Lactobacillaceae</taxon>
        <taxon>Fructilactobacillus</taxon>
    </lineage>
</organism>
<dbReference type="SUPFAM" id="SSF143100">
    <property type="entry name" value="TTHA1013/TTHA0281-like"/>
    <property type="match status" value="1"/>
</dbReference>
<evidence type="ECO:0000313" key="3">
    <source>
        <dbReference type="Proteomes" id="UP001055911"/>
    </source>
</evidence>
<dbReference type="Pfam" id="PF15919">
    <property type="entry name" value="HicB_lk_antitox"/>
    <property type="match status" value="1"/>
</dbReference>
<dbReference type="Gene3D" id="3.30.160.250">
    <property type="match status" value="1"/>
</dbReference>
<keyword evidence="3" id="KW-1185">Reference proteome</keyword>
<dbReference type="AlphaFoldDB" id="A0A9Q9E2K5"/>
<evidence type="ECO:0000259" key="1">
    <source>
        <dbReference type="Pfam" id="PF15919"/>
    </source>
</evidence>
<dbReference type="InterPro" id="IPR031807">
    <property type="entry name" value="HicB-like"/>
</dbReference>
<sequence length="128" mass="14552">MAEKILVYPVILKQEAHDVFVTIPDIDGGYTQGDNVEDAIRMAQDAMGNLLEDVDGKDYPQASNPNDLKLQDDENLVYVAINIDDFKRRYSKTVRTNVTIPKALKEKAKQEHINLSRVLTDALYEVMR</sequence>
<feature type="domain" description="HicB-like antitoxin of toxin-antitoxin system" evidence="1">
    <location>
        <begin position="8"/>
        <end position="108"/>
    </location>
</feature>
<dbReference type="Proteomes" id="UP001055911">
    <property type="component" value="Chromosome"/>
</dbReference>
<reference evidence="2" key="1">
    <citation type="submission" date="2022-05" db="EMBL/GenBank/DDBJ databases">
        <authorList>
            <person name="Oliphant S.A."/>
            <person name="Watson-Haigh N.S."/>
            <person name="Sumby K.M."/>
            <person name="Gardner J.M."/>
            <person name="Jiranek V."/>
        </authorList>
    </citation>
    <scope>NUCLEOTIDE SEQUENCE</scope>
    <source>
        <strain evidence="2">KI4_B1</strain>
    </source>
</reference>
<dbReference type="EMBL" id="CP097119">
    <property type="protein sequence ID" value="USS89885.1"/>
    <property type="molecule type" value="Genomic_DNA"/>
</dbReference>
<proteinExistence type="predicted"/>
<evidence type="ECO:0000313" key="2">
    <source>
        <dbReference type="EMBL" id="USS89885.1"/>
    </source>
</evidence>
<accession>A0A9Q9E2K5</accession>
<dbReference type="InterPro" id="IPR035069">
    <property type="entry name" value="TTHA1013/TTHA0281-like"/>
</dbReference>
<dbReference type="RefSeq" id="WP_252767431.1">
    <property type="nucleotide sequence ID" value="NZ_CP097119.1"/>
</dbReference>
<gene>
    <name evidence="2" type="ORF">M3M40_03705</name>
</gene>
<protein>
    <submittedName>
        <fullName evidence="2">Type II toxin-antitoxin system HicB family antitoxin</fullName>
    </submittedName>
</protein>